<dbReference type="STRING" id="597456.A0A0L7QJ02"/>
<evidence type="ECO:0000313" key="1">
    <source>
        <dbReference type="EMBL" id="KOC58608.1"/>
    </source>
</evidence>
<dbReference type="Pfam" id="PF03564">
    <property type="entry name" value="DUF1759"/>
    <property type="match status" value="1"/>
</dbReference>
<gene>
    <name evidence="1" type="ORF">WH47_05565</name>
</gene>
<keyword evidence="2" id="KW-1185">Reference proteome</keyword>
<name>A0A0L7QJ02_9HYME</name>
<evidence type="ECO:0000313" key="2">
    <source>
        <dbReference type="Proteomes" id="UP000053825"/>
    </source>
</evidence>
<dbReference type="PANTHER" id="PTHR22954">
    <property type="entry name" value="RETROVIRAL PROTEASE-RELATED"/>
    <property type="match status" value="1"/>
</dbReference>
<dbReference type="PANTHER" id="PTHR22954:SF3">
    <property type="entry name" value="PROTEIN CBG08539"/>
    <property type="match status" value="1"/>
</dbReference>
<protein>
    <submittedName>
        <fullName evidence="1">Uncharacterized protein</fullName>
    </submittedName>
</protein>
<dbReference type="OrthoDB" id="7551220at2759"/>
<dbReference type="Proteomes" id="UP000053825">
    <property type="component" value="Unassembled WGS sequence"/>
</dbReference>
<sequence length="235" mass="26866">MEATLKQAIASRGQLKASFTRFKAYLDAFNHSSSITELQKRLEKITPIYEKFDALQCQIESSVEGTPSAEEHADVRDFFENTFFELTASAEDIISRSQSQHAQSTQIPTPVSSIASTENRVKLPTIELPTFDGTYNNWVKFRDTFESLIHNNPNLSNIEKFHYLNSSVKGNAARTIQALGISELNYTLAWNQIKDRYEDLKTLKYHHVRSIYERPSISKESLTGLRHFIDNINNV</sequence>
<accession>A0A0L7QJ02</accession>
<dbReference type="AlphaFoldDB" id="A0A0L7QJ02"/>
<dbReference type="InterPro" id="IPR005312">
    <property type="entry name" value="DUF1759"/>
</dbReference>
<organism evidence="1 2">
    <name type="scientific">Habropoda laboriosa</name>
    <dbReference type="NCBI Taxonomy" id="597456"/>
    <lineage>
        <taxon>Eukaryota</taxon>
        <taxon>Metazoa</taxon>
        <taxon>Ecdysozoa</taxon>
        <taxon>Arthropoda</taxon>
        <taxon>Hexapoda</taxon>
        <taxon>Insecta</taxon>
        <taxon>Pterygota</taxon>
        <taxon>Neoptera</taxon>
        <taxon>Endopterygota</taxon>
        <taxon>Hymenoptera</taxon>
        <taxon>Apocrita</taxon>
        <taxon>Aculeata</taxon>
        <taxon>Apoidea</taxon>
        <taxon>Anthophila</taxon>
        <taxon>Apidae</taxon>
        <taxon>Habropoda</taxon>
    </lineage>
</organism>
<proteinExistence type="predicted"/>
<reference evidence="2" key="1">
    <citation type="submission" date="2015-07" db="EMBL/GenBank/DDBJ databases">
        <title>The genome of Habropoda laboriosa.</title>
        <authorList>
            <person name="Pan H."/>
            <person name="Kapheim K."/>
        </authorList>
    </citation>
    <scope>NUCLEOTIDE SEQUENCE [LARGE SCALE GENOMIC DNA]</scope>
</reference>
<dbReference type="EMBL" id="LHQN01015139">
    <property type="protein sequence ID" value="KOC58608.1"/>
    <property type="molecule type" value="Genomic_DNA"/>
</dbReference>
<comment type="caution">
    <text evidence="1">The sequence shown here is derived from an EMBL/GenBank/DDBJ whole genome shotgun (WGS) entry which is preliminary data.</text>
</comment>